<protein>
    <recommendedName>
        <fullName evidence="1">C-type lectin domain-containing protein</fullName>
    </recommendedName>
</protein>
<accession>A0A1D2M6Y6</accession>
<dbReference type="PROSITE" id="PS50041">
    <property type="entry name" value="C_TYPE_LECTIN_2"/>
    <property type="match status" value="1"/>
</dbReference>
<dbReference type="Proteomes" id="UP000094527">
    <property type="component" value="Unassembled WGS sequence"/>
</dbReference>
<feature type="domain" description="C-type lectin" evidence="1">
    <location>
        <begin position="1"/>
        <end position="106"/>
    </location>
</feature>
<dbReference type="AlphaFoldDB" id="A0A1D2M6Y6"/>
<dbReference type="SUPFAM" id="SSF56436">
    <property type="entry name" value="C-type lectin-like"/>
    <property type="match status" value="1"/>
</dbReference>
<sequence length="108" mass="12257">MEATTYCHSAGLQLATIQTENEALFLKLSYDHDYFISLYWTAARDSQKPRALSWDNTGTEPETLTSIRWRNTVREYQICAAFSSWPTPGQYRVMLPCSAPIGTLCQGL</sequence>
<proteinExistence type="predicted"/>
<reference evidence="2 3" key="1">
    <citation type="journal article" date="2016" name="Genome Biol. Evol.">
        <title>Gene Family Evolution Reflects Adaptation to Soil Environmental Stressors in the Genome of the Collembolan Orchesella cincta.</title>
        <authorList>
            <person name="Faddeeva-Vakhrusheva A."/>
            <person name="Derks M.F."/>
            <person name="Anvar S.Y."/>
            <person name="Agamennone V."/>
            <person name="Suring W."/>
            <person name="Smit S."/>
            <person name="van Straalen N.M."/>
            <person name="Roelofs D."/>
        </authorList>
    </citation>
    <scope>NUCLEOTIDE SEQUENCE [LARGE SCALE GENOMIC DNA]</scope>
    <source>
        <tissue evidence="2">Mixed pool</tissue>
    </source>
</reference>
<gene>
    <name evidence="2" type="ORF">Ocin01_18000</name>
</gene>
<evidence type="ECO:0000313" key="2">
    <source>
        <dbReference type="EMBL" id="ODM88682.1"/>
    </source>
</evidence>
<name>A0A1D2M6Y6_ORCCI</name>
<dbReference type="InterPro" id="IPR016186">
    <property type="entry name" value="C-type_lectin-like/link_sf"/>
</dbReference>
<keyword evidence="3" id="KW-1185">Reference proteome</keyword>
<comment type="caution">
    <text evidence="2">The sequence shown here is derived from an EMBL/GenBank/DDBJ whole genome shotgun (WGS) entry which is preliminary data.</text>
</comment>
<dbReference type="InterPro" id="IPR001304">
    <property type="entry name" value="C-type_lectin-like"/>
</dbReference>
<evidence type="ECO:0000259" key="1">
    <source>
        <dbReference type="PROSITE" id="PS50041"/>
    </source>
</evidence>
<dbReference type="InterPro" id="IPR016187">
    <property type="entry name" value="CTDL_fold"/>
</dbReference>
<evidence type="ECO:0000313" key="3">
    <source>
        <dbReference type="Proteomes" id="UP000094527"/>
    </source>
</evidence>
<dbReference type="Gene3D" id="3.10.100.10">
    <property type="entry name" value="Mannose-Binding Protein A, subunit A"/>
    <property type="match status" value="1"/>
</dbReference>
<dbReference type="EMBL" id="LJIJ01003322">
    <property type="protein sequence ID" value="ODM88682.1"/>
    <property type="molecule type" value="Genomic_DNA"/>
</dbReference>
<organism evidence="2 3">
    <name type="scientific">Orchesella cincta</name>
    <name type="common">Springtail</name>
    <name type="synonym">Podura cincta</name>
    <dbReference type="NCBI Taxonomy" id="48709"/>
    <lineage>
        <taxon>Eukaryota</taxon>
        <taxon>Metazoa</taxon>
        <taxon>Ecdysozoa</taxon>
        <taxon>Arthropoda</taxon>
        <taxon>Hexapoda</taxon>
        <taxon>Collembola</taxon>
        <taxon>Entomobryomorpha</taxon>
        <taxon>Entomobryoidea</taxon>
        <taxon>Orchesellidae</taxon>
        <taxon>Orchesellinae</taxon>
        <taxon>Orchesella</taxon>
    </lineage>
</organism>
<dbReference type="CDD" id="cd00037">
    <property type="entry name" value="CLECT"/>
    <property type="match status" value="1"/>
</dbReference>
<dbReference type="Pfam" id="PF00059">
    <property type="entry name" value="Lectin_C"/>
    <property type="match status" value="1"/>
</dbReference>